<comment type="caution">
    <text evidence="6">The sequence shown here is derived from an EMBL/GenBank/DDBJ whole genome shotgun (WGS) entry which is preliminary data.</text>
</comment>
<organism evidence="6 7">
    <name type="scientific">Streptomyces fuscichromogenes</name>
    <dbReference type="NCBI Taxonomy" id="1324013"/>
    <lineage>
        <taxon>Bacteria</taxon>
        <taxon>Bacillati</taxon>
        <taxon>Actinomycetota</taxon>
        <taxon>Actinomycetes</taxon>
        <taxon>Kitasatosporales</taxon>
        <taxon>Streptomycetaceae</taxon>
        <taxon>Streptomyces</taxon>
    </lineage>
</organism>
<reference evidence="6" key="2">
    <citation type="submission" date="2020-09" db="EMBL/GenBank/DDBJ databases">
        <authorList>
            <person name="Sun Q."/>
            <person name="Zhou Y."/>
        </authorList>
    </citation>
    <scope>NUCLEOTIDE SEQUENCE</scope>
    <source>
        <strain evidence="6">CGMCC 4.7110</strain>
    </source>
</reference>
<dbReference type="PANTHER" id="PTHR43142">
    <property type="entry name" value="CARBOXYLIC ESTER HYDROLASE"/>
    <property type="match status" value="1"/>
</dbReference>
<evidence type="ECO:0000313" key="6">
    <source>
        <dbReference type="EMBL" id="GGN33702.1"/>
    </source>
</evidence>
<name>A0A917XL05_9ACTN</name>
<evidence type="ECO:0000256" key="4">
    <source>
        <dbReference type="SAM" id="MobiDB-lite"/>
    </source>
</evidence>
<evidence type="ECO:0000313" key="7">
    <source>
        <dbReference type="Proteomes" id="UP000653411"/>
    </source>
</evidence>
<dbReference type="PANTHER" id="PTHR43142:SF1">
    <property type="entry name" value="CARBOXYLIC ESTER HYDROLASE"/>
    <property type="match status" value="1"/>
</dbReference>
<dbReference type="Gene3D" id="3.40.50.1820">
    <property type="entry name" value="alpha/beta hydrolase"/>
    <property type="match status" value="1"/>
</dbReference>
<keyword evidence="7" id="KW-1185">Reference proteome</keyword>
<keyword evidence="2 3" id="KW-0378">Hydrolase</keyword>
<sequence>MNDLVVDTTSGPVHGFLDREVPNWRGVPYGRIERRFRPAAPVGPGPRADATRWGPISWQVPIYSGMSWQVVYEDSVEQEDCLNLNIWSPAADGGARPVLVWLHPGAHVYGSGSSPSMDAWVYAARHDAVIVTANYRLGPWGWLYLGDLDPDFSDSANLPVLDQIRLLRWIRDNVAAFGGDPGNVCVFGVSSGGSDVGTLLGAPSARGLFHKAALYSGNAESLVSGDEAARRAERFMTAAGSLATTPSALAAVPNVGVRHIHRKLLRSDGRVHYEPFVDGTVVPRPPLESVADGLMADVPLLLSVTADEARAYDIFSPDTVDKMYAERSGPDVGSDHDKKVEFLTEKLYYEPAERLLTAAHKAGGRGWWQMYDYSPTVSPIAQNPLFAGKAVHGVDQPTLFIDPQGSEGTDVDRAVGAQQQAALMGLARDGQPGWTPWSPAAPVPHRIGP</sequence>
<evidence type="ECO:0000256" key="3">
    <source>
        <dbReference type="RuleBase" id="RU361235"/>
    </source>
</evidence>
<gene>
    <name evidence="6" type="ORF">GCM10011578_073740</name>
</gene>
<feature type="domain" description="Carboxylesterase type B" evidence="5">
    <location>
        <begin position="3"/>
        <end position="316"/>
    </location>
</feature>
<feature type="region of interest" description="Disordered" evidence="4">
    <location>
        <begin position="429"/>
        <end position="449"/>
    </location>
</feature>
<evidence type="ECO:0000256" key="2">
    <source>
        <dbReference type="ARBA" id="ARBA00022801"/>
    </source>
</evidence>
<dbReference type="Pfam" id="PF00135">
    <property type="entry name" value="COesterase"/>
    <property type="match status" value="1"/>
</dbReference>
<dbReference type="SUPFAM" id="SSF53474">
    <property type="entry name" value="alpha/beta-Hydrolases"/>
    <property type="match status" value="1"/>
</dbReference>
<dbReference type="GO" id="GO:0016787">
    <property type="term" value="F:hydrolase activity"/>
    <property type="evidence" value="ECO:0007669"/>
    <property type="project" value="UniProtKB-KW"/>
</dbReference>
<evidence type="ECO:0000256" key="1">
    <source>
        <dbReference type="ARBA" id="ARBA00005964"/>
    </source>
</evidence>
<proteinExistence type="inferred from homology"/>
<accession>A0A917XL05</accession>
<dbReference type="Proteomes" id="UP000653411">
    <property type="component" value="Unassembled WGS sequence"/>
</dbReference>
<dbReference type="RefSeq" id="WP_189267237.1">
    <property type="nucleotide sequence ID" value="NZ_BMML01000021.1"/>
</dbReference>
<dbReference type="InterPro" id="IPR019826">
    <property type="entry name" value="Carboxylesterase_B_AS"/>
</dbReference>
<dbReference type="InterPro" id="IPR029058">
    <property type="entry name" value="AB_hydrolase_fold"/>
</dbReference>
<dbReference type="InterPro" id="IPR002018">
    <property type="entry name" value="CarbesteraseB"/>
</dbReference>
<protein>
    <recommendedName>
        <fullName evidence="3">Carboxylic ester hydrolase</fullName>
        <ecNumber evidence="3">3.1.1.-</ecNumber>
    </recommendedName>
</protein>
<dbReference type="AlphaFoldDB" id="A0A917XL05"/>
<evidence type="ECO:0000259" key="5">
    <source>
        <dbReference type="Pfam" id="PF00135"/>
    </source>
</evidence>
<dbReference type="PROSITE" id="PS00122">
    <property type="entry name" value="CARBOXYLESTERASE_B_1"/>
    <property type="match status" value="1"/>
</dbReference>
<comment type="similarity">
    <text evidence="1 3">Belongs to the type-B carboxylesterase/lipase family.</text>
</comment>
<dbReference type="EC" id="3.1.1.-" evidence="3"/>
<reference evidence="6" key="1">
    <citation type="journal article" date="2014" name="Int. J. Syst. Evol. Microbiol.">
        <title>Complete genome sequence of Corynebacterium casei LMG S-19264T (=DSM 44701T), isolated from a smear-ripened cheese.</title>
        <authorList>
            <consortium name="US DOE Joint Genome Institute (JGI-PGF)"/>
            <person name="Walter F."/>
            <person name="Albersmeier A."/>
            <person name="Kalinowski J."/>
            <person name="Ruckert C."/>
        </authorList>
    </citation>
    <scope>NUCLEOTIDE SEQUENCE</scope>
    <source>
        <strain evidence="6">CGMCC 4.7110</strain>
    </source>
</reference>
<dbReference type="EMBL" id="BMML01000021">
    <property type="protein sequence ID" value="GGN33702.1"/>
    <property type="molecule type" value="Genomic_DNA"/>
</dbReference>